<evidence type="ECO:0000256" key="1">
    <source>
        <dbReference type="SAM" id="Phobius"/>
    </source>
</evidence>
<evidence type="ECO:0000313" key="3">
    <source>
        <dbReference type="EMBL" id="HIZ86209.1"/>
    </source>
</evidence>
<dbReference type="InterPro" id="IPR011055">
    <property type="entry name" value="Dup_hybrid_motif"/>
</dbReference>
<feature type="domain" description="M23ase beta-sheet core" evidence="2">
    <location>
        <begin position="191"/>
        <end position="286"/>
    </location>
</feature>
<feature type="transmembrane region" description="Helical" evidence="1">
    <location>
        <begin position="30"/>
        <end position="49"/>
    </location>
</feature>
<proteinExistence type="predicted"/>
<dbReference type="AlphaFoldDB" id="A0A9D2K9R9"/>
<dbReference type="PANTHER" id="PTHR21666:SF286">
    <property type="entry name" value="LIPOPROTEIN NLPD"/>
    <property type="match status" value="1"/>
</dbReference>
<dbReference type="CDD" id="cd12797">
    <property type="entry name" value="M23_peptidase"/>
    <property type="match status" value="1"/>
</dbReference>
<accession>A0A9D2K9R9</accession>
<reference evidence="3" key="2">
    <citation type="submission" date="2021-04" db="EMBL/GenBank/DDBJ databases">
        <authorList>
            <person name="Gilroy R."/>
        </authorList>
    </citation>
    <scope>NUCLEOTIDE SEQUENCE</scope>
    <source>
        <strain evidence="3">Gambia16-554</strain>
    </source>
</reference>
<dbReference type="SUPFAM" id="SSF51261">
    <property type="entry name" value="Duplicated hybrid motif"/>
    <property type="match status" value="1"/>
</dbReference>
<sequence>MGKLKYDKELLDFVEDKHPVTYHLLRILKFLGYTLALVLLYYVVFTLFFTTDEERSMISEKRLIEMEYSDLSSQTDLLEGVVAELEQKDEDIYRELFNTSFPDYSFTGTWLSDTSSTADIIFRTSQRASWLYSDLDRCSELLESVTDSLLVMDGGELSRIPAIIPIADFPLGNVGASVGRKMHPFYKKMVYHGGLDLVVPSGVDVRATADGRVSSVERAMKLQGTRIIIDHGNGYETVYAHLSDVLVRNGQRVRRGDIIARTGNSGTSFAPHLHYEVIKDGQQLDPLCFFNAELDNVRYGQMLMYAVNTGQSLD</sequence>
<keyword evidence="1" id="KW-1133">Transmembrane helix</keyword>
<dbReference type="EMBL" id="DXAW01000117">
    <property type="protein sequence ID" value="HIZ86209.1"/>
    <property type="molecule type" value="Genomic_DNA"/>
</dbReference>
<protein>
    <submittedName>
        <fullName evidence="3">M23 family metallopeptidase</fullName>
    </submittedName>
</protein>
<dbReference type="GO" id="GO:0004222">
    <property type="term" value="F:metalloendopeptidase activity"/>
    <property type="evidence" value="ECO:0007669"/>
    <property type="project" value="TreeGrafter"/>
</dbReference>
<dbReference type="Pfam" id="PF01551">
    <property type="entry name" value="Peptidase_M23"/>
    <property type="match status" value="1"/>
</dbReference>
<keyword evidence="1" id="KW-0472">Membrane</keyword>
<reference evidence="3" key="1">
    <citation type="journal article" date="2021" name="PeerJ">
        <title>Extensive microbial diversity within the chicken gut microbiome revealed by metagenomics and culture.</title>
        <authorList>
            <person name="Gilroy R."/>
            <person name="Ravi A."/>
            <person name="Getino M."/>
            <person name="Pursley I."/>
            <person name="Horton D.L."/>
            <person name="Alikhan N.F."/>
            <person name="Baker D."/>
            <person name="Gharbi K."/>
            <person name="Hall N."/>
            <person name="Watson M."/>
            <person name="Adriaenssens E.M."/>
            <person name="Foster-Nyarko E."/>
            <person name="Jarju S."/>
            <person name="Secka A."/>
            <person name="Antonio M."/>
            <person name="Oren A."/>
            <person name="Chaudhuri R.R."/>
            <person name="La Ragione R."/>
            <person name="Hildebrand F."/>
            <person name="Pallen M.J."/>
        </authorList>
    </citation>
    <scope>NUCLEOTIDE SEQUENCE</scope>
    <source>
        <strain evidence="3">Gambia16-554</strain>
    </source>
</reference>
<dbReference type="Proteomes" id="UP000824115">
    <property type="component" value="Unassembled WGS sequence"/>
</dbReference>
<name>A0A9D2K9R9_9BACT</name>
<dbReference type="InterPro" id="IPR050570">
    <property type="entry name" value="Cell_wall_metabolism_enzyme"/>
</dbReference>
<gene>
    <name evidence="3" type="ORF">IAC04_06935</name>
</gene>
<dbReference type="PANTHER" id="PTHR21666">
    <property type="entry name" value="PEPTIDASE-RELATED"/>
    <property type="match status" value="1"/>
</dbReference>
<dbReference type="InterPro" id="IPR016047">
    <property type="entry name" value="M23ase_b-sheet_dom"/>
</dbReference>
<keyword evidence="1" id="KW-0812">Transmembrane</keyword>
<comment type="caution">
    <text evidence="3">The sequence shown here is derived from an EMBL/GenBank/DDBJ whole genome shotgun (WGS) entry which is preliminary data.</text>
</comment>
<evidence type="ECO:0000259" key="2">
    <source>
        <dbReference type="Pfam" id="PF01551"/>
    </source>
</evidence>
<evidence type="ECO:0000313" key="4">
    <source>
        <dbReference type="Proteomes" id="UP000824115"/>
    </source>
</evidence>
<organism evidence="3 4">
    <name type="scientific">Candidatus Coprenecus stercoravium</name>
    <dbReference type="NCBI Taxonomy" id="2840735"/>
    <lineage>
        <taxon>Bacteria</taxon>
        <taxon>Pseudomonadati</taxon>
        <taxon>Bacteroidota</taxon>
        <taxon>Bacteroidia</taxon>
        <taxon>Bacteroidales</taxon>
        <taxon>Rikenellaceae</taxon>
        <taxon>Rikenellaceae incertae sedis</taxon>
        <taxon>Candidatus Coprenecus</taxon>
    </lineage>
</organism>
<dbReference type="Gene3D" id="2.70.70.10">
    <property type="entry name" value="Glucose Permease (Domain IIA)"/>
    <property type="match status" value="1"/>
</dbReference>